<evidence type="ECO:0000313" key="5">
    <source>
        <dbReference type="EMBL" id="CRK18460.1"/>
    </source>
</evidence>
<feature type="domain" description="Histidine kinase/HSP90-like ATPase" evidence="3">
    <location>
        <begin position="257"/>
        <end position="303"/>
    </location>
</feature>
<reference evidence="6" key="1">
    <citation type="submission" date="2015-05" db="EMBL/GenBank/DDBJ databases">
        <authorList>
            <person name="Fogelqvist Johan"/>
        </authorList>
    </citation>
    <scope>NUCLEOTIDE SEQUENCE [LARGE SCALE GENOMIC DNA]</scope>
</reference>
<feature type="transmembrane region" description="Helical" evidence="2">
    <location>
        <begin position="391"/>
        <end position="415"/>
    </location>
</feature>
<dbReference type="InterPro" id="IPR022057">
    <property type="entry name" value="Chs7"/>
</dbReference>
<dbReference type="InterPro" id="IPR036890">
    <property type="entry name" value="HATPase_C_sf"/>
</dbReference>
<dbReference type="EMBL" id="CVQI01008914">
    <property type="protein sequence ID" value="CRK18460.1"/>
    <property type="molecule type" value="Genomic_DNA"/>
</dbReference>
<dbReference type="AlphaFoldDB" id="A0A0G4L9T8"/>
<keyword evidence="2" id="KW-0812">Transmembrane</keyword>
<name>A0A0G4L9T8_VERLO</name>
<dbReference type="Gene3D" id="3.30.565.10">
    <property type="entry name" value="Histidine kinase-like ATPase, C-terminal domain"/>
    <property type="match status" value="1"/>
</dbReference>
<proteinExistence type="predicted"/>
<dbReference type="PANTHER" id="PTHR35329">
    <property type="entry name" value="CHITIN SYNTHASE EXPORT CHAPERONE"/>
    <property type="match status" value="1"/>
</dbReference>
<dbReference type="PANTHER" id="PTHR35329:SF1">
    <property type="entry name" value="CHITIN SYNTHASE EXPORT CHAPERONE"/>
    <property type="match status" value="1"/>
</dbReference>
<dbReference type="Pfam" id="PF13191">
    <property type="entry name" value="AAA_16"/>
    <property type="match status" value="1"/>
</dbReference>
<dbReference type="Proteomes" id="UP000045706">
    <property type="component" value="Unassembled WGS sequence"/>
</dbReference>
<dbReference type="GO" id="GO:0006457">
    <property type="term" value="P:protein folding"/>
    <property type="evidence" value="ECO:0007669"/>
    <property type="project" value="TreeGrafter"/>
</dbReference>
<dbReference type="Pfam" id="PF12271">
    <property type="entry name" value="Chs7"/>
    <property type="match status" value="1"/>
</dbReference>
<feature type="domain" description="Orc1-like AAA ATPase" evidence="4">
    <location>
        <begin position="141"/>
        <end position="211"/>
    </location>
</feature>
<dbReference type="SUPFAM" id="SSF55874">
    <property type="entry name" value="ATPase domain of HSP90 chaperone/DNA topoisomerase II/histidine kinase"/>
    <property type="match status" value="1"/>
</dbReference>
<feature type="transmembrane region" description="Helical" evidence="2">
    <location>
        <begin position="427"/>
        <end position="446"/>
    </location>
</feature>
<organism evidence="5 6">
    <name type="scientific">Verticillium longisporum</name>
    <name type="common">Verticillium dahliae var. longisporum</name>
    <dbReference type="NCBI Taxonomy" id="100787"/>
    <lineage>
        <taxon>Eukaryota</taxon>
        <taxon>Fungi</taxon>
        <taxon>Dikarya</taxon>
        <taxon>Ascomycota</taxon>
        <taxon>Pezizomycotina</taxon>
        <taxon>Sordariomycetes</taxon>
        <taxon>Hypocreomycetidae</taxon>
        <taxon>Glomerellales</taxon>
        <taxon>Plectosphaerellaceae</taxon>
        <taxon>Verticillium</taxon>
    </lineage>
</organism>
<dbReference type="InterPro" id="IPR003594">
    <property type="entry name" value="HATPase_dom"/>
</dbReference>
<accession>A0A0G4L9T8</accession>
<dbReference type="InterPro" id="IPR041664">
    <property type="entry name" value="AAA_16"/>
</dbReference>
<dbReference type="Pfam" id="PF02518">
    <property type="entry name" value="HATPase_c"/>
    <property type="match status" value="1"/>
</dbReference>
<feature type="transmembrane region" description="Helical" evidence="2">
    <location>
        <begin position="461"/>
        <end position="479"/>
    </location>
</feature>
<keyword evidence="2" id="KW-0472">Membrane</keyword>
<evidence type="ECO:0000259" key="4">
    <source>
        <dbReference type="Pfam" id="PF13191"/>
    </source>
</evidence>
<evidence type="ECO:0000256" key="1">
    <source>
        <dbReference type="SAM" id="MobiDB-lite"/>
    </source>
</evidence>
<feature type="compositionally biased region" description="Low complexity" evidence="1">
    <location>
        <begin position="32"/>
        <end position="41"/>
    </location>
</feature>
<dbReference type="GO" id="GO:0005789">
    <property type="term" value="C:endoplasmic reticulum membrane"/>
    <property type="evidence" value="ECO:0007669"/>
    <property type="project" value="TreeGrafter"/>
</dbReference>
<dbReference type="GO" id="GO:0051082">
    <property type="term" value="F:unfolded protein binding"/>
    <property type="evidence" value="ECO:0007669"/>
    <property type="project" value="TreeGrafter"/>
</dbReference>
<protein>
    <submittedName>
        <fullName evidence="5">Uncharacterized protein</fullName>
    </submittedName>
</protein>
<evidence type="ECO:0000259" key="3">
    <source>
        <dbReference type="Pfam" id="PF02518"/>
    </source>
</evidence>
<evidence type="ECO:0000313" key="6">
    <source>
        <dbReference type="Proteomes" id="UP000045706"/>
    </source>
</evidence>
<feature type="region of interest" description="Disordered" evidence="1">
    <location>
        <begin position="32"/>
        <end position="61"/>
    </location>
</feature>
<evidence type="ECO:0000256" key="2">
    <source>
        <dbReference type="SAM" id="Phobius"/>
    </source>
</evidence>
<sequence>MARAKMGSATLEMIFSDGSNLSNDILDAADASSEGASSADGTARRSGSFTQTTSSDPRQVRASFVPSVLSDSQTISGETVASTNSGPLARMARPWERNSSVSVETRSLADSMGTSDMNRQSVADSTASSLSRQLGSAKFRRRGHCEIITIEGVAGLGKSFLFQSVFAEARKRGYYVSAKFDNARRQAFGPLLKLLSSLFRQVFGEKHTDTPFHHALKHYIRPVWPMLAKALGLPEHLLGTIDNSTTRSPPTFQGSRNMRNSMKHGLGLGLSICKSLIETMMKGKIHLESQEGVGTTAWFTVTFDKATPDVNAGDAQTVKSPPIADRFTIPATPLNELAPNPFIHLTAIPKDQIRICIAEDNLINQNIAIKFSRRLGYTTVDAYNSPPNRHIALYVLYQLVPLIFLVAFFVLEAVLVLRILGETRPMIYLTAALVLFTLGQVFNYVVSSHICDGTNGALDGALFQTLFTLLSVVMVWIFWSSITEDDWPMQVGTAYP</sequence>
<gene>
    <name evidence="5" type="ORF">BN1723_017656</name>
</gene>
<keyword evidence="2" id="KW-1133">Transmembrane helix</keyword>
<feature type="compositionally biased region" description="Polar residues" evidence="1">
    <location>
        <begin position="45"/>
        <end position="57"/>
    </location>
</feature>